<sequence length="169" mass="19309">MGVCEYYDVGAFKTLPLIFPHVMGADLRRYHQEARLARFEFMHAPTREWGCWTLDHWLLSRLAWNPAQDVDSLVDRFCRAYYPNAAAAMREHFRQLERASANILALQMSVGVYGTNAGGRLTHPVPIFPLRHLQLRETHPPTNDGPDLDEIEHAMIEARAALEQAKTLA</sequence>
<evidence type="ECO:0000313" key="2">
    <source>
        <dbReference type="Proteomes" id="UP000319836"/>
    </source>
</evidence>
<protein>
    <submittedName>
        <fullName evidence="1">DUF4838 domain-containing protein</fullName>
    </submittedName>
</protein>
<feature type="non-terminal residue" evidence="1">
    <location>
        <position position="169"/>
    </location>
</feature>
<accession>A0A538UAH1</accession>
<comment type="caution">
    <text evidence="1">The sequence shown here is derived from an EMBL/GenBank/DDBJ whole genome shotgun (WGS) entry which is preliminary data.</text>
</comment>
<dbReference type="Pfam" id="PF16126">
    <property type="entry name" value="DUF4838"/>
    <property type="match status" value="1"/>
</dbReference>
<gene>
    <name evidence="1" type="ORF">E6K80_01780</name>
</gene>
<dbReference type="EMBL" id="VBPA01000036">
    <property type="protein sequence ID" value="TMQ72847.1"/>
    <property type="molecule type" value="Genomic_DNA"/>
</dbReference>
<dbReference type="Proteomes" id="UP000319836">
    <property type="component" value="Unassembled WGS sequence"/>
</dbReference>
<name>A0A538UAH1_UNCEI</name>
<organism evidence="1 2">
    <name type="scientific">Eiseniibacteriota bacterium</name>
    <dbReference type="NCBI Taxonomy" id="2212470"/>
    <lineage>
        <taxon>Bacteria</taxon>
        <taxon>Candidatus Eiseniibacteriota</taxon>
    </lineage>
</organism>
<dbReference type="AlphaFoldDB" id="A0A538UAH1"/>
<reference evidence="1 2" key="1">
    <citation type="journal article" date="2019" name="Nat. Microbiol.">
        <title>Mediterranean grassland soil C-N compound turnover is dependent on rainfall and depth, and is mediated by genomically divergent microorganisms.</title>
        <authorList>
            <person name="Diamond S."/>
            <person name="Andeer P.F."/>
            <person name="Li Z."/>
            <person name="Crits-Christoph A."/>
            <person name="Burstein D."/>
            <person name="Anantharaman K."/>
            <person name="Lane K.R."/>
            <person name="Thomas B.C."/>
            <person name="Pan C."/>
            <person name="Northen T.R."/>
            <person name="Banfield J.F."/>
        </authorList>
    </citation>
    <scope>NUCLEOTIDE SEQUENCE [LARGE SCALE GENOMIC DNA]</scope>
    <source>
        <strain evidence="1">WS_10</strain>
    </source>
</reference>
<proteinExistence type="predicted"/>
<evidence type="ECO:0000313" key="1">
    <source>
        <dbReference type="EMBL" id="TMQ72847.1"/>
    </source>
</evidence>
<dbReference type="InterPro" id="IPR032287">
    <property type="entry name" value="DUF4838"/>
</dbReference>